<keyword evidence="2" id="KW-1185">Reference proteome</keyword>
<dbReference type="Proteomes" id="UP000499080">
    <property type="component" value="Unassembled WGS sequence"/>
</dbReference>
<accession>A0A4Y2JDY4</accession>
<name>A0A4Y2JDY4_ARAVE</name>
<protein>
    <submittedName>
        <fullName evidence="1">Uncharacterized protein</fullName>
    </submittedName>
</protein>
<proteinExistence type="predicted"/>
<dbReference type="EMBL" id="BGPR01003437">
    <property type="protein sequence ID" value="GBM88134.1"/>
    <property type="molecule type" value="Genomic_DNA"/>
</dbReference>
<evidence type="ECO:0000313" key="1">
    <source>
        <dbReference type="EMBL" id="GBM88134.1"/>
    </source>
</evidence>
<gene>
    <name evidence="1" type="ORF">AVEN_62046_1</name>
</gene>
<sequence length="122" mass="13899">MLLLPITSRVILPVGLAWSGKTNKTLPWASAPIGTLVTNQKASFTRGMHAEWLKDKLPFDGFRPKLSEIYKFDLTPCVRDTNKIQARIKRRAATVLALDNVYTIKELVDVFCWHLLTRPHLN</sequence>
<reference evidence="1 2" key="1">
    <citation type="journal article" date="2019" name="Sci. Rep.">
        <title>Orb-weaving spider Araneus ventricosus genome elucidates the spidroin gene catalogue.</title>
        <authorList>
            <person name="Kono N."/>
            <person name="Nakamura H."/>
            <person name="Ohtoshi R."/>
            <person name="Moran D.A.P."/>
            <person name="Shinohara A."/>
            <person name="Yoshida Y."/>
            <person name="Fujiwara M."/>
            <person name="Mori M."/>
            <person name="Tomita M."/>
            <person name="Arakawa K."/>
        </authorList>
    </citation>
    <scope>NUCLEOTIDE SEQUENCE [LARGE SCALE GENOMIC DNA]</scope>
</reference>
<organism evidence="1 2">
    <name type="scientific">Araneus ventricosus</name>
    <name type="common">Orbweaver spider</name>
    <name type="synonym">Epeira ventricosa</name>
    <dbReference type="NCBI Taxonomy" id="182803"/>
    <lineage>
        <taxon>Eukaryota</taxon>
        <taxon>Metazoa</taxon>
        <taxon>Ecdysozoa</taxon>
        <taxon>Arthropoda</taxon>
        <taxon>Chelicerata</taxon>
        <taxon>Arachnida</taxon>
        <taxon>Araneae</taxon>
        <taxon>Araneomorphae</taxon>
        <taxon>Entelegynae</taxon>
        <taxon>Araneoidea</taxon>
        <taxon>Araneidae</taxon>
        <taxon>Araneus</taxon>
    </lineage>
</organism>
<dbReference type="AlphaFoldDB" id="A0A4Y2JDY4"/>
<evidence type="ECO:0000313" key="2">
    <source>
        <dbReference type="Proteomes" id="UP000499080"/>
    </source>
</evidence>
<comment type="caution">
    <text evidence="1">The sequence shown here is derived from an EMBL/GenBank/DDBJ whole genome shotgun (WGS) entry which is preliminary data.</text>
</comment>